<organism evidence="2 3">
    <name type="scientific">Paragonimus westermani</name>
    <dbReference type="NCBI Taxonomy" id="34504"/>
    <lineage>
        <taxon>Eukaryota</taxon>
        <taxon>Metazoa</taxon>
        <taxon>Spiralia</taxon>
        <taxon>Lophotrochozoa</taxon>
        <taxon>Platyhelminthes</taxon>
        <taxon>Trematoda</taxon>
        <taxon>Digenea</taxon>
        <taxon>Plagiorchiida</taxon>
        <taxon>Troglotremata</taxon>
        <taxon>Troglotrematidae</taxon>
        <taxon>Paragonimus</taxon>
    </lineage>
</organism>
<dbReference type="Gene3D" id="1.10.238.10">
    <property type="entry name" value="EF-hand"/>
    <property type="match status" value="1"/>
</dbReference>
<protein>
    <submittedName>
        <fullName evidence="2">Uncharacterized protein</fullName>
    </submittedName>
</protein>
<dbReference type="AlphaFoldDB" id="A0A8T0DHV8"/>
<evidence type="ECO:0000313" key="3">
    <source>
        <dbReference type="Proteomes" id="UP000699462"/>
    </source>
</evidence>
<gene>
    <name evidence="2" type="ORF">P879_11035</name>
</gene>
<evidence type="ECO:0000313" key="2">
    <source>
        <dbReference type="EMBL" id="KAF8566524.1"/>
    </source>
</evidence>
<dbReference type="EMBL" id="JTDF01004992">
    <property type="protein sequence ID" value="KAF8566524.1"/>
    <property type="molecule type" value="Genomic_DNA"/>
</dbReference>
<feature type="compositionally biased region" description="Polar residues" evidence="1">
    <location>
        <begin position="25"/>
        <end position="44"/>
    </location>
</feature>
<feature type="region of interest" description="Disordered" evidence="1">
    <location>
        <begin position="22"/>
        <end position="44"/>
    </location>
</feature>
<keyword evidence="3" id="KW-1185">Reference proteome</keyword>
<comment type="caution">
    <text evidence="2">The sequence shown here is derived from an EMBL/GenBank/DDBJ whole genome shotgun (WGS) entry which is preliminary data.</text>
</comment>
<name>A0A8T0DHV8_9TREM</name>
<sequence>MSMTFVPNMLAESGNLNAVRRLPTASKSGVTNSPSLPTGNGSSSLREIVAITATSAMDQSTNSRGRRFSTKVKRRFLTNSPKHPVNVCVDLTLNWLLNVYDK</sequence>
<evidence type="ECO:0000256" key="1">
    <source>
        <dbReference type="SAM" id="MobiDB-lite"/>
    </source>
</evidence>
<accession>A0A8T0DHV8</accession>
<proteinExistence type="predicted"/>
<dbReference type="Proteomes" id="UP000699462">
    <property type="component" value="Unassembled WGS sequence"/>
</dbReference>
<reference evidence="2 3" key="1">
    <citation type="submission" date="2019-07" db="EMBL/GenBank/DDBJ databases">
        <title>Annotation for the trematode Paragonimus westermani.</title>
        <authorList>
            <person name="Choi Y.-J."/>
        </authorList>
    </citation>
    <scope>NUCLEOTIDE SEQUENCE [LARGE SCALE GENOMIC DNA]</scope>
    <source>
        <strain evidence="2">180907_Pwestermani</strain>
    </source>
</reference>